<evidence type="ECO:0000313" key="3">
    <source>
        <dbReference type="Proteomes" id="UP000230025"/>
    </source>
</evidence>
<sequence>SNIISIDDIISGKRAEDKTPAWAKERFDKFTREKYALKAEIEEKDKKIKELESKSGHLTERPVPPDRFEYDDDVSYRKAMVEWKDKDDLWKDQLTKKENAAISYQQYEKEIFDNFEKRAEAMRKKYSDFDDSVANFIPAMPDGKHLYLRDELLESELGPEIGYYLAKNPKEIQRIGALSPRQITREIAVLEQKFQTANRTRSSAPDAIVPIEGTEVFQKDPSKMSDAEWYAWEKKRNREKIEAKFKGGQ</sequence>
<gene>
    <name evidence="2" type="ORF">COW28_00630</name>
</gene>
<evidence type="ECO:0000256" key="1">
    <source>
        <dbReference type="SAM" id="Coils"/>
    </source>
</evidence>
<dbReference type="AlphaFoldDB" id="A0A2M7H0G9"/>
<comment type="caution">
    <text evidence="2">The sequence shown here is derived from an EMBL/GenBank/DDBJ whole genome shotgun (WGS) entry which is preliminary data.</text>
</comment>
<dbReference type="Proteomes" id="UP000230025">
    <property type="component" value="Unassembled WGS sequence"/>
</dbReference>
<dbReference type="EMBL" id="PFFY01000031">
    <property type="protein sequence ID" value="PIW34178.1"/>
    <property type="molecule type" value="Genomic_DNA"/>
</dbReference>
<feature type="coiled-coil region" evidence="1">
    <location>
        <begin position="34"/>
        <end position="61"/>
    </location>
</feature>
<evidence type="ECO:0000313" key="2">
    <source>
        <dbReference type="EMBL" id="PIW34178.1"/>
    </source>
</evidence>
<feature type="non-terminal residue" evidence="2">
    <location>
        <position position="1"/>
    </location>
</feature>
<accession>A0A2M7H0G9</accession>
<reference evidence="3" key="1">
    <citation type="submission" date="2017-09" db="EMBL/GenBank/DDBJ databases">
        <title>Depth-based differentiation of microbial function through sediment-hosted aquifers and enrichment of novel symbionts in the deep terrestrial subsurface.</title>
        <authorList>
            <person name="Probst A.J."/>
            <person name="Ladd B."/>
            <person name="Jarett J.K."/>
            <person name="Geller-Mcgrath D.E."/>
            <person name="Sieber C.M.K."/>
            <person name="Emerson J.B."/>
            <person name="Anantharaman K."/>
            <person name="Thomas B.C."/>
            <person name="Malmstrom R."/>
            <person name="Stieglmeier M."/>
            <person name="Klingl A."/>
            <person name="Woyke T."/>
            <person name="Ryan C.M."/>
            <person name="Banfield J.F."/>
        </authorList>
    </citation>
    <scope>NUCLEOTIDE SEQUENCE [LARGE SCALE GENOMIC DNA]</scope>
</reference>
<keyword evidence="1" id="KW-0175">Coiled coil</keyword>
<protein>
    <submittedName>
        <fullName evidence="2">Uncharacterized protein</fullName>
    </submittedName>
</protein>
<name>A0A2M7H0G9_9BACT</name>
<organism evidence="2 3">
    <name type="scientific">bacterium (Candidatus Ratteibacteria) CG15_BIG_FIL_POST_REV_8_21_14_020_41_12</name>
    <dbReference type="NCBI Taxonomy" id="2014291"/>
    <lineage>
        <taxon>Bacteria</taxon>
        <taxon>Candidatus Ratteibacteria</taxon>
    </lineage>
</organism>
<proteinExistence type="predicted"/>